<dbReference type="InterPro" id="IPR012966">
    <property type="entry name" value="AHD"/>
</dbReference>
<evidence type="ECO:0000313" key="4">
    <source>
        <dbReference type="EMBL" id="KAK2708267.1"/>
    </source>
</evidence>
<feature type="region of interest" description="Disordered" evidence="2">
    <location>
        <begin position="363"/>
        <end position="398"/>
    </location>
</feature>
<dbReference type="InterPro" id="IPR051364">
    <property type="entry name" value="Cytokinesis/Rho-signaling"/>
</dbReference>
<feature type="domain" description="PH" evidence="3">
    <location>
        <begin position="897"/>
        <end position="1021"/>
    </location>
</feature>
<accession>A0AA88KXQ0</accession>
<dbReference type="CDD" id="cd01263">
    <property type="entry name" value="PH_anillin"/>
    <property type="match status" value="1"/>
</dbReference>
<feature type="compositionally biased region" description="Polar residues" evidence="2">
    <location>
        <begin position="210"/>
        <end position="229"/>
    </location>
</feature>
<feature type="region of interest" description="Disordered" evidence="2">
    <location>
        <begin position="311"/>
        <end position="330"/>
    </location>
</feature>
<feature type="compositionally biased region" description="Acidic residues" evidence="2">
    <location>
        <begin position="489"/>
        <end position="510"/>
    </location>
</feature>
<reference evidence="4" key="1">
    <citation type="submission" date="2023-07" db="EMBL/GenBank/DDBJ databases">
        <title>Chromosome-level genome assembly of Artemia franciscana.</title>
        <authorList>
            <person name="Jo E."/>
        </authorList>
    </citation>
    <scope>NUCLEOTIDE SEQUENCE</scope>
    <source>
        <tissue evidence="4">Whole body</tissue>
    </source>
</reference>
<dbReference type="Pfam" id="PF08174">
    <property type="entry name" value="Anillin"/>
    <property type="match status" value="1"/>
</dbReference>
<feature type="region of interest" description="Disordered" evidence="2">
    <location>
        <begin position="206"/>
        <end position="290"/>
    </location>
</feature>
<feature type="compositionally biased region" description="Basic and acidic residues" evidence="2">
    <location>
        <begin position="21"/>
        <end position="55"/>
    </location>
</feature>
<dbReference type="Proteomes" id="UP001187531">
    <property type="component" value="Unassembled WGS sequence"/>
</dbReference>
<dbReference type="SUPFAM" id="SSF50729">
    <property type="entry name" value="PH domain-like"/>
    <property type="match status" value="1"/>
</dbReference>
<dbReference type="EMBL" id="JAVRJZ010000018">
    <property type="protein sequence ID" value="KAK2708267.1"/>
    <property type="molecule type" value="Genomic_DNA"/>
</dbReference>
<dbReference type="PROSITE" id="PS50003">
    <property type="entry name" value="PH_DOMAIN"/>
    <property type="match status" value="1"/>
</dbReference>
<evidence type="ECO:0000313" key="5">
    <source>
        <dbReference type="Proteomes" id="UP001187531"/>
    </source>
</evidence>
<dbReference type="GO" id="GO:0031106">
    <property type="term" value="P:septin ring organization"/>
    <property type="evidence" value="ECO:0007669"/>
    <property type="project" value="TreeGrafter"/>
</dbReference>
<feature type="compositionally biased region" description="Polar residues" evidence="2">
    <location>
        <begin position="454"/>
        <end position="464"/>
    </location>
</feature>
<dbReference type="InterPro" id="IPR037840">
    <property type="entry name" value="PH_Anillin"/>
</dbReference>
<sequence>MEDNYDEITKNLLRKTRQRKCGAERNPDSELRNEVSKKTVIEKQGEDDDGCTKNERVEEITPVKLKGLAALKAKSGTKIERKVLVELPCTQQSEAGNSTKSFGLRALRAMPAMYDNEVSLEIPNEQNNPHRPSGKSGSPKKCLLSSPNVGSEKKSRIIGRGSDSTENENPQKSTQSVCMDPIVKSLEAQGYTKTESKTKIVYNFGDSPMKKSQVSLKTDTTKNHGSPVNNKPKVLHYFGEAPSKEPFQTKTNAPLPVPAATPKRAEPSPVKPEIPKNMSPLKGNDTNSDIRKIPQVAAERARKIQEMEAARVAKMKSGGTPTANPELRSVSEKAIMFESAATPRPKLKDPAELTLSERKKFFESQMQTRDSPKINSPSHPSPKAALVTSAKKPASRQISDSLNAAKCMTSAKEEPPNSAGLQRFQKIAERLKEKETENKNTVGSTIKDKINAIYGSQKTESSPTLRPPIVVSASPKKASAPPPPPPLPIDDESMDSEEEVSENPDSDNYSDTEKDNNLDQSMALNSSFAFDILTKAGIQVENKRKSDGSSEQSTKIVKMEEPVHHQPLSPIFSGSMETDTDYSENDAVEMPKTVLQPSTALDYSLSLYRKQQTPIRKVVRAPEPTATRKNERETVSLSAAKHQIEALKFEVEKQENVMGQAALALTVCRSTEEFSGSSEQVEGEKLLLVAGLKRTAALSEIERLKTACALEEPEGNSCGTLSLSYISLGLKDAFIQHLNDGFDQYVHHFIVVLRCRGQAIATQMISTTDEGVKENGCLAFPNLIQFTQLTPEFNVALEVYALQSNKEKFSHDVKYHRKKEKSSLWLTPKKLQKTESKRASMRNETKKTWKSSFGLVGYVAVNRNSLKRKEWSLENVPAQSPLDGSLKVNIQCHGRVTVEERGFLTVFDEVQGFGAWHRRWCVLSGKRMAFWKYPDDEKRKEPMSIINLRDCITPEASAVPRELCARPNTFMLVLSRPTQSGDSNSLVMTIRKNRTLTSHKLSADSKEERTLWCEKVNAALKEMRAWDMDALEPSDNCQF</sequence>
<evidence type="ECO:0000256" key="2">
    <source>
        <dbReference type="SAM" id="MobiDB-lite"/>
    </source>
</evidence>
<keyword evidence="1" id="KW-0175">Coiled coil</keyword>
<dbReference type="PANTHER" id="PTHR21538">
    <property type="entry name" value="ANILLIN/RHOTEKIN RTKN"/>
    <property type="match status" value="1"/>
</dbReference>
<feature type="region of interest" description="Disordered" evidence="2">
    <location>
        <begin position="430"/>
        <end position="517"/>
    </location>
</feature>
<feature type="region of interest" description="Disordered" evidence="2">
    <location>
        <begin position="17"/>
        <end position="55"/>
    </location>
</feature>
<dbReference type="PANTHER" id="PTHR21538:SF23">
    <property type="entry name" value="ANILLIN"/>
    <property type="match status" value="1"/>
</dbReference>
<dbReference type="Pfam" id="PF00169">
    <property type="entry name" value="PH"/>
    <property type="match status" value="1"/>
</dbReference>
<name>A0AA88KXQ0_ARTSF</name>
<dbReference type="GO" id="GO:0000915">
    <property type="term" value="P:actomyosin contractile ring assembly"/>
    <property type="evidence" value="ECO:0007669"/>
    <property type="project" value="TreeGrafter"/>
</dbReference>
<dbReference type="Gene3D" id="2.30.29.30">
    <property type="entry name" value="Pleckstrin-homology domain (PH domain)/Phosphotyrosine-binding domain (PTB)"/>
    <property type="match status" value="1"/>
</dbReference>
<dbReference type="InterPro" id="IPR011993">
    <property type="entry name" value="PH-like_dom_sf"/>
</dbReference>
<dbReference type="FunFam" id="2.30.29.30:FF:000111">
    <property type="entry name" value="anillin isoform X1"/>
    <property type="match status" value="1"/>
</dbReference>
<feature type="region of interest" description="Disordered" evidence="2">
    <location>
        <begin position="118"/>
        <end position="181"/>
    </location>
</feature>
<dbReference type="GO" id="GO:0005826">
    <property type="term" value="C:actomyosin contractile ring"/>
    <property type="evidence" value="ECO:0007669"/>
    <property type="project" value="TreeGrafter"/>
</dbReference>
<comment type="caution">
    <text evidence="4">The sequence shown here is derived from an EMBL/GenBank/DDBJ whole genome shotgun (WGS) entry which is preliminary data.</text>
</comment>
<dbReference type="SMART" id="SM00233">
    <property type="entry name" value="PH"/>
    <property type="match status" value="1"/>
</dbReference>
<keyword evidence="5" id="KW-1185">Reference proteome</keyword>
<protein>
    <recommendedName>
        <fullName evidence="3">PH domain-containing protein</fullName>
    </recommendedName>
</protein>
<feature type="compositionally biased region" description="Polar residues" evidence="2">
    <location>
        <begin position="162"/>
        <end position="177"/>
    </location>
</feature>
<gene>
    <name evidence="4" type="ORF">QYM36_014012</name>
</gene>
<evidence type="ECO:0000259" key="3">
    <source>
        <dbReference type="PROSITE" id="PS50003"/>
    </source>
</evidence>
<dbReference type="AlphaFoldDB" id="A0AA88KXQ0"/>
<proteinExistence type="predicted"/>
<feature type="compositionally biased region" description="Polar residues" evidence="2">
    <location>
        <begin position="364"/>
        <end position="378"/>
    </location>
</feature>
<dbReference type="GO" id="GO:0000281">
    <property type="term" value="P:mitotic cytokinesis"/>
    <property type="evidence" value="ECO:0007669"/>
    <property type="project" value="TreeGrafter"/>
</dbReference>
<organism evidence="4 5">
    <name type="scientific">Artemia franciscana</name>
    <name type="common">Brine shrimp</name>
    <name type="synonym">Artemia sanfranciscana</name>
    <dbReference type="NCBI Taxonomy" id="6661"/>
    <lineage>
        <taxon>Eukaryota</taxon>
        <taxon>Metazoa</taxon>
        <taxon>Ecdysozoa</taxon>
        <taxon>Arthropoda</taxon>
        <taxon>Crustacea</taxon>
        <taxon>Branchiopoda</taxon>
        <taxon>Anostraca</taxon>
        <taxon>Artemiidae</taxon>
        <taxon>Artemia</taxon>
    </lineage>
</organism>
<evidence type="ECO:0000256" key="1">
    <source>
        <dbReference type="ARBA" id="ARBA00023054"/>
    </source>
</evidence>
<dbReference type="InterPro" id="IPR001849">
    <property type="entry name" value="PH_domain"/>
</dbReference>